<reference evidence="3" key="2">
    <citation type="submission" date="2009-09" db="EMBL/GenBank/DDBJ databases">
        <title>Complete sequence of chromosome of Candidatus Accumulibacter phosphatis clade IIA str. UW-1.</title>
        <authorList>
            <consortium name="US DOE Joint Genome Institute"/>
            <person name="Martin H.G."/>
            <person name="Ivanova N."/>
            <person name="Kunin V."/>
            <person name="Warnecke F."/>
            <person name="Barry K."/>
            <person name="He S."/>
            <person name="Salamov A."/>
            <person name="Szeto E."/>
            <person name="Dalin E."/>
            <person name="Pangilinan J.L."/>
            <person name="Lapidus A."/>
            <person name="Lowry S."/>
            <person name="Kyrpides N.C."/>
            <person name="McMahon K.D."/>
            <person name="Hugenholtz P."/>
        </authorList>
    </citation>
    <scope>NUCLEOTIDE SEQUENCE [LARGE SCALE GENOMIC DNA]</scope>
    <source>
        <strain evidence="3">UW-1</strain>
    </source>
</reference>
<protein>
    <recommendedName>
        <fullName evidence="4">DUF2975 domain-containing protein</fullName>
    </recommendedName>
</protein>
<keyword evidence="1" id="KW-0472">Membrane</keyword>
<dbReference type="AlphaFoldDB" id="C7RM23"/>
<evidence type="ECO:0000256" key="1">
    <source>
        <dbReference type="SAM" id="Phobius"/>
    </source>
</evidence>
<name>C7RM23_ACCRE</name>
<feature type="transmembrane region" description="Helical" evidence="1">
    <location>
        <begin position="113"/>
        <end position="135"/>
    </location>
</feature>
<evidence type="ECO:0000256" key="2">
    <source>
        <dbReference type="SAM" id="SignalP"/>
    </source>
</evidence>
<dbReference type="KEGG" id="app:CAP2UW1_1976"/>
<evidence type="ECO:0008006" key="4">
    <source>
        <dbReference type="Google" id="ProtNLM"/>
    </source>
</evidence>
<reference evidence="3" key="1">
    <citation type="submission" date="2009-08" db="EMBL/GenBank/DDBJ databases">
        <authorList>
            <consortium name="US DOE Joint Genome Institute"/>
            <person name="Lucas S."/>
            <person name="Copeland A."/>
            <person name="Lapidus A."/>
            <person name="Glavina del Rio T."/>
            <person name="Dalin E."/>
            <person name="Tice H."/>
            <person name="Bruce D."/>
            <person name="Barry K."/>
            <person name="Pitluck S."/>
            <person name="Lowry S."/>
            <person name="Larimer F."/>
            <person name="Land M."/>
            <person name="Hauser L."/>
            <person name="Kyrpides N."/>
            <person name="Ivanova N."/>
            <person name="McMahon K.D."/>
            <person name="Hugenholtz P."/>
        </authorList>
    </citation>
    <scope>NUCLEOTIDE SEQUENCE</scope>
    <source>
        <strain evidence="3">UW-1</strain>
    </source>
</reference>
<evidence type="ECO:0000313" key="3">
    <source>
        <dbReference type="EMBL" id="ACV35272.1"/>
    </source>
</evidence>
<organism evidence="3">
    <name type="scientific">Accumulibacter regalis</name>
    <dbReference type="NCBI Taxonomy" id="522306"/>
    <lineage>
        <taxon>Bacteria</taxon>
        <taxon>Pseudomonadati</taxon>
        <taxon>Pseudomonadota</taxon>
        <taxon>Betaproteobacteria</taxon>
        <taxon>Candidatus Accumulibacter</taxon>
    </lineage>
</organism>
<dbReference type="STRING" id="522306.CAP2UW1_1976"/>
<feature type="transmembrane region" description="Helical" evidence="1">
    <location>
        <begin position="193"/>
        <end position="219"/>
    </location>
</feature>
<dbReference type="HOGENOM" id="CLU_1207679_0_0_4"/>
<sequence precursor="true">MARHGTSCFPRLFVLSGWLVAGVCAADVPTAGQECRLRNAATCELRGVPYVVDGPCPPGARTLRSPGHERCAEAADEGARAGESPALAKRVEAPPARPGPAGDLARVGQIERWLLPAILVFGALLMAGLVAVIALRRRQADRDEAAVEPGVGRTILQLLVAAALAVPLGYQAAGFAFRRIFAGFDNHDTAAPWLLAAPAGAVVFILVTGVGFALLALLLDKLLRGRSRK</sequence>
<dbReference type="EMBL" id="CP001715">
    <property type="protein sequence ID" value="ACV35272.1"/>
    <property type="molecule type" value="Genomic_DNA"/>
</dbReference>
<proteinExistence type="predicted"/>
<accession>C7RM23</accession>
<keyword evidence="2" id="KW-0732">Signal</keyword>
<keyword evidence="1" id="KW-1133">Transmembrane helix</keyword>
<feature type="signal peptide" evidence="2">
    <location>
        <begin position="1"/>
        <end position="25"/>
    </location>
</feature>
<gene>
    <name evidence="3" type="ordered locus">CAP2UW1_1976</name>
</gene>
<keyword evidence="1" id="KW-0812">Transmembrane</keyword>
<feature type="chain" id="PRO_5002983871" description="DUF2975 domain-containing protein" evidence="2">
    <location>
        <begin position="26"/>
        <end position="229"/>
    </location>
</feature>
<feature type="transmembrane region" description="Helical" evidence="1">
    <location>
        <begin position="155"/>
        <end position="173"/>
    </location>
</feature>